<dbReference type="GO" id="GO:0008757">
    <property type="term" value="F:S-adenosylmethionine-dependent methyltransferase activity"/>
    <property type="evidence" value="ECO:0007669"/>
    <property type="project" value="UniProtKB-ARBA"/>
</dbReference>
<dbReference type="InterPro" id="IPR029063">
    <property type="entry name" value="SAM-dependent_MTases_sf"/>
</dbReference>
<feature type="domain" description="Methyltransferase small" evidence="3">
    <location>
        <begin position="1"/>
        <end position="86"/>
    </location>
</feature>
<evidence type="ECO:0000313" key="5">
    <source>
        <dbReference type="Proteomes" id="UP000198793"/>
    </source>
</evidence>
<dbReference type="InterPro" id="IPR007848">
    <property type="entry name" value="Small_mtfrase_dom"/>
</dbReference>
<dbReference type="AlphaFoldDB" id="A0A1H0GLH1"/>
<sequence>MGAGTGAVGFASALRAPALHVVLAEREPTLLHLLRRSVDTAPEPLGARLSVAEIDLLSRRPEREEAGLCDGAFDWVVTNPPFHPANGRLSPDAMRARALTMPDPAFLSRWVAVAATLLRSGGRFIALGRPENLPVVLAAADNRLGSMAILPIHNEGRRAHRVLVTAVRGSRAPLRILPSFQLDDSARRQLSAGDALPVPVLE</sequence>
<gene>
    <name evidence="4" type="ORF">SAMN05192530_103189</name>
</gene>
<dbReference type="PANTHER" id="PTHR47739:SF1">
    <property type="entry name" value="TRNA1(VAL) (ADENINE(37)-N6)-METHYLTRANSFERASE"/>
    <property type="match status" value="1"/>
</dbReference>
<evidence type="ECO:0000313" key="4">
    <source>
        <dbReference type="EMBL" id="SDO07787.1"/>
    </source>
</evidence>
<keyword evidence="1 4" id="KW-0489">Methyltransferase</keyword>
<evidence type="ECO:0000256" key="2">
    <source>
        <dbReference type="ARBA" id="ARBA00022691"/>
    </source>
</evidence>
<dbReference type="Proteomes" id="UP000198793">
    <property type="component" value="Unassembled WGS sequence"/>
</dbReference>
<organism evidence="4 5">
    <name type="scientific">Aureimonas jatrophae</name>
    <dbReference type="NCBI Taxonomy" id="1166073"/>
    <lineage>
        <taxon>Bacteria</taxon>
        <taxon>Pseudomonadati</taxon>
        <taxon>Pseudomonadota</taxon>
        <taxon>Alphaproteobacteria</taxon>
        <taxon>Hyphomicrobiales</taxon>
        <taxon>Aurantimonadaceae</taxon>
        <taxon>Aureimonas</taxon>
    </lineage>
</organism>
<dbReference type="STRING" id="1166073.SAMN05192530_103189"/>
<accession>A0A1H0GLH1</accession>
<dbReference type="Pfam" id="PF05175">
    <property type="entry name" value="MTS"/>
    <property type="match status" value="1"/>
</dbReference>
<dbReference type="InterPro" id="IPR050210">
    <property type="entry name" value="tRNA_Adenine-N(6)_MTase"/>
</dbReference>
<dbReference type="EMBL" id="FNIT01000003">
    <property type="protein sequence ID" value="SDO07787.1"/>
    <property type="molecule type" value="Genomic_DNA"/>
</dbReference>
<dbReference type="GO" id="GO:0032259">
    <property type="term" value="P:methylation"/>
    <property type="evidence" value="ECO:0007669"/>
    <property type="project" value="UniProtKB-KW"/>
</dbReference>
<dbReference type="GO" id="GO:0008170">
    <property type="term" value="F:N-methyltransferase activity"/>
    <property type="evidence" value="ECO:0007669"/>
    <property type="project" value="UniProtKB-ARBA"/>
</dbReference>
<protein>
    <submittedName>
        <fullName evidence="4">tRNA1(Val) A37 N6-methylase TrmN6</fullName>
    </submittedName>
</protein>
<evidence type="ECO:0000259" key="3">
    <source>
        <dbReference type="Pfam" id="PF05175"/>
    </source>
</evidence>
<dbReference type="PANTHER" id="PTHR47739">
    <property type="entry name" value="TRNA1(VAL) (ADENINE(37)-N6)-METHYLTRANSFERASE"/>
    <property type="match status" value="1"/>
</dbReference>
<reference evidence="4 5" key="1">
    <citation type="submission" date="2016-10" db="EMBL/GenBank/DDBJ databases">
        <authorList>
            <person name="de Groot N.N."/>
        </authorList>
    </citation>
    <scope>NUCLEOTIDE SEQUENCE [LARGE SCALE GENOMIC DNA]</scope>
    <source>
        <strain evidence="5">L7-484,KACC 16230,DSM 25025</strain>
    </source>
</reference>
<dbReference type="GO" id="GO:0003676">
    <property type="term" value="F:nucleic acid binding"/>
    <property type="evidence" value="ECO:0007669"/>
    <property type="project" value="InterPro"/>
</dbReference>
<name>A0A1H0GLH1_9HYPH</name>
<dbReference type="SUPFAM" id="SSF53335">
    <property type="entry name" value="S-adenosyl-L-methionine-dependent methyltransferases"/>
    <property type="match status" value="1"/>
</dbReference>
<proteinExistence type="predicted"/>
<keyword evidence="1 4" id="KW-0808">Transferase</keyword>
<dbReference type="InterPro" id="IPR002052">
    <property type="entry name" value="DNA_methylase_N6_adenine_CS"/>
</dbReference>
<keyword evidence="5" id="KW-1185">Reference proteome</keyword>
<evidence type="ECO:0000256" key="1">
    <source>
        <dbReference type="ARBA" id="ARBA00022603"/>
    </source>
</evidence>
<keyword evidence="2" id="KW-0949">S-adenosyl-L-methionine</keyword>
<dbReference type="Gene3D" id="3.40.50.150">
    <property type="entry name" value="Vaccinia Virus protein VP39"/>
    <property type="match status" value="1"/>
</dbReference>
<dbReference type="PROSITE" id="PS00092">
    <property type="entry name" value="N6_MTASE"/>
    <property type="match status" value="1"/>
</dbReference>